<dbReference type="eggNOG" id="COG1216">
    <property type="taxonomic scope" value="Bacteria"/>
</dbReference>
<evidence type="ECO:0000313" key="2">
    <source>
        <dbReference type="Proteomes" id="UP000019805"/>
    </source>
</evidence>
<dbReference type="STRING" id="1437824.BN940_00071"/>
<dbReference type="Proteomes" id="UP000019805">
    <property type="component" value="Chromosome"/>
</dbReference>
<evidence type="ECO:0000313" key="1">
    <source>
        <dbReference type="EMBL" id="CDM22495.1"/>
    </source>
</evidence>
<keyword evidence="2" id="KW-1185">Reference proteome</keyword>
<accession>W8X857</accession>
<name>W8X857_CASD6</name>
<dbReference type="RefSeq" id="WP_052355478.1">
    <property type="nucleotide sequence ID" value="NZ_HG916765.1"/>
</dbReference>
<dbReference type="AlphaFoldDB" id="W8X857"/>
<dbReference type="OrthoDB" id="433681at2"/>
<dbReference type="EMBL" id="HG916765">
    <property type="protein sequence ID" value="CDM22495.1"/>
    <property type="molecule type" value="Genomic_DNA"/>
</dbReference>
<reference evidence="1 2" key="1">
    <citation type="journal article" date="2014" name="BMC Microbiol.">
        <title>The oxygen-independent metabolism of cyclic monoterpenes in Castellaniella defragrans 65Phen.</title>
        <authorList>
            <person name="Petasch J."/>
            <person name="Disch E.M."/>
            <person name="Markert S."/>
            <person name="Becher D."/>
            <person name="Schweder T."/>
            <person name="Huttel B."/>
            <person name="Reinhardt R."/>
            <person name="Harder J."/>
        </authorList>
    </citation>
    <scope>NUCLEOTIDE SEQUENCE [LARGE SCALE GENOMIC DNA]</scope>
    <source>
        <strain evidence="1">65Phen</strain>
    </source>
</reference>
<proteinExistence type="predicted"/>
<gene>
    <name evidence="1" type="ORF">BN940_00071</name>
</gene>
<organism evidence="1 2">
    <name type="scientific">Castellaniella defragrans (strain DSM 12143 / CCUG 39792 / 65Phen)</name>
    <name type="common">Alcaligenes defragrans</name>
    <dbReference type="NCBI Taxonomy" id="1437824"/>
    <lineage>
        <taxon>Bacteria</taxon>
        <taxon>Pseudomonadati</taxon>
        <taxon>Pseudomonadota</taxon>
        <taxon>Betaproteobacteria</taxon>
        <taxon>Burkholderiales</taxon>
        <taxon>Alcaligenaceae</taxon>
        <taxon>Castellaniella</taxon>
    </lineage>
</organism>
<dbReference type="HOGENOM" id="CLU_079286_1_0_4"/>
<protein>
    <recommendedName>
        <fullName evidence="3">Glycosyltransferase 2-like domain-containing protein</fullName>
    </recommendedName>
</protein>
<dbReference type="KEGG" id="cdn:BN940_00071"/>
<sequence length="290" mass="33701">MPSTDYFDTPVFLIAYNRLTPLQQVVSWLETAGYTQLHIIDNASDYPPLLQWLADSPHTVHRMDRNHGHLVLWKSGAFKDIIEHRPFVLNDCDVLPGEDCPRDIVARLAAILDRYPAFTKAGLSLRIDDLPDHYALKAQVQDWERRFWEHPLEDGALYEAALDTTFAYYRPGIGPDDPRWWRSLRTAPPLTARHLPWYSDTAHPTEEDLYYQSHLREMSSQWSTTDPAILKEQNIKLQMQVHALQKELALLKQGIWPHARARARQRLVRAADRLGLGAVLRAFYHRILKR</sequence>
<evidence type="ECO:0008006" key="3">
    <source>
        <dbReference type="Google" id="ProtNLM"/>
    </source>
</evidence>